<name>A0AAW7XED6_9GAMM</name>
<dbReference type="GeneID" id="89456311"/>
<proteinExistence type="predicted"/>
<gene>
    <name evidence="1" type="ORF">Q4490_02100</name>
    <name evidence="2" type="ORF">Q8W30_01900</name>
</gene>
<dbReference type="Proteomes" id="UP001169862">
    <property type="component" value="Unassembled WGS sequence"/>
</dbReference>
<comment type="caution">
    <text evidence="1">The sequence shown here is derived from an EMBL/GenBank/DDBJ whole genome shotgun (WGS) entry which is preliminary data.</text>
</comment>
<evidence type="ECO:0000313" key="2">
    <source>
        <dbReference type="EMBL" id="MDP2521310.1"/>
    </source>
</evidence>
<dbReference type="AlphaFoldDB" id="A0AAW7XED6"/>
<keyword evidence="4" id="KW-1185">Reference proteome</keyword>
<evidence type="ECO:0000313" key="1">
    <source>
        <dbReference type="EMBL" id="MDO6452345.1"/>
    </source>
</evidence>
<evidence type="ECO:0000313" key="3">
    <source>
        <dbReference type="Proteomes" id="UP001169862"/>
    </source>
</evidence>
<dbReference type="RefSeq" id="WP_075172221.1">
    <property type="nucleotide sequence ID" value="NZ_CAXHZV010000001.1"/>
</dbReference>
<dbReference type="EMBL" id="JAUOPG010000001">
    <property type="protein sequence ID" value="MDO6452345.1"/>
    <property type="molecule type" value="Genomic_DNA"/>
</dbReference>
<protein>
    <submittedName>
        <fullName evidence="1">Uncharacterized protein</fullName>
    </submittedName>
</protein>
<dbReference type="EMBL" id="JAUYVO010000001">
    <property type="protein sequence ID" value="MDP2521310.1"/>
    <property type="molecule type" value="Genomic_DNA"/>
</dbReference>
<evidence type="ECO:0000313" key="4">
    <source>
        <dbReference type="Proteomes" id="UP001177341"/>
    </source>
</evidence>
<sequence>MNDKPSIDNKSATESHIWRAISDWDLNEELESSLADSIQSTFDSLDQKALIYKGKHPELGLKQMCRHIARKPDDLPSHIKRFYLAMQTRSIAQVEGALVDIIIILRFHGKSLSERLIRESLPLLGQEKVEVFTSIVNDKTVNAVLNMDVSFSVLVNGNSLPATFKRKEVS</sequence>
<organism evidence="1 3">
    <name type="scientific">Neptunomonas phycophila</name>
    <dbReference type="NCBI Taxonomy" id="1572645"/>
    <lineage>
        <taxon>Bacteria</taxon>
        <taxon>Pseudomonadati</taxon>
        <taxon>Pseudomonadota</taxon>
        <taxon>Gammaproteobacteria</taxon>
        <taxon>Oceanospirillales</taxon>
        <taxon>Oceanospirillaceae</taxon>
        <taxon>Neptunomonas</taxon>
    </lineage>
</organism>
<dbReference type="Proteomes" id="UP001177341">
    <property type="component" value="Unassembled WGS sequence"/>
</dbReference>
<reference evidence="1" key="1">
    <citation type="submission" date="2023-07" db="EMBL/GenBank/DDBJ databases">
        <title>Genome content predicts the carbon catabolic preferences of heterotrophic bacteria.</title>
        <authorList>
            <person name="Gralka M."/>
        </authorList>
    </citation>
    <scope>NUCLEOTIDE SEQUENCE</scope>
    <source>
        <strain evidence="2">5G01</strain>
        <strain evidence="1">I2M16</strain>
    </source>
</reference>
<accession>A0AAW7XED6</accession>